<evidence type="ECO:0000313" key="5">
    <source>
        <dbReference type="Proteomes" id="UP000001542"/>
    </source>
</evidence>
<name>A2F5H2_TRIV3</name>
<dbReference type="GO" id="GO:0005856">
    <property type="term" value="C:cytoskeleton"/>
    <property type="evidence" value="ECO:0000318"/>
    <property type="project" value="GO_Central"/>
</dbReference>
<protein>
    <submittedName>
        <fullName evidence="4">Uncharacterized protein</fullName>
    </submittedName>
</protein>
<evidence type="ECO:0000313" key="4">
    <source>
        <dbReference type="EMBL" id="EAX99844.1"/>
    </source>
</evidence>
<reference evidence="4" key="1">
    <citation type="submission" date="2006-10" db="EMBL/GenBank/DDBJ databases">
        <authorList>
            <person name="Amadeo P."/>
            <person name="Zhao Q."/>
            <person name="Wortman J."/>
            <person name="Fraser-Liggett C."/>
            <person name="Carlton J."/>
        </authorList>
    </citation>
    <scope>NUCLEOTIDE SEQUENCE</scope>
    <source>
        <strain evidence="4">G3</strain>
    </source>
</reference>
<dbReference type="RefSeq" id="XP_001312774.1">
    <property type="nucleotide sequence ID" value="XM_001312773.1"/>
</dbReference>
<feature type="region of interest" description="Disordered" evidence="3">
    <location>
        <begin position="1166"/>
        <end position="1188"/>
    </location>
</feature>
<accession>A2F5H2</accession>
<dbReference type="InParanoid" id="A2F5H2"/>
<sequence>MEGKESSGSTAGSLNSQTSTPNFEFDLSNYPEFDHATSLAVYSLKFREDSMKKSIEKYIKSIDPLEVVESFLRILESPNFDFILRKKLLYSFCHLHSSTLRDSFKDYLPKQQNFNNNWIIFSSIARLIVCPEKIEIQPLIKAIVDKLANSSEEIKEMLETFQNVFINGEMSFEQTEVYSKAISNLSQYLKTQENIDQSIFKLIKEFSKKVEQINLCYQLLNLIDSYDQSLIEVKNVHKTNFTYQENCILLRSTLYYALLSINNTHLGILDDAPKVVSLIHRISHLSHYVQINEIADLLNEYKACLSKIINNEPRSDEDLFKIILSYISQKEPSTCPYIKEFEDFRTARNIHLNSTKNYTTALAVHISFEKFLCLIAKEPLDPILLSVLDSMHNLWGQIALENKLFNDSTVLINFALSYPAKKVTIIEAVDSVIDSIQEMIDQDLFNTGVVDFFSRIRLMFLVFKSLYYTSSSHLATTAENFFNYFPDIFVVKDILKPPKDSNKDPILAKIVSLGTLAFQTQNLQEIFDDITYSVSSPISSKLDTIARFISKTRQFYSAFIPNGGVSPEKYDFIISPTDDTPKFVSLIESLLPLLSYNPTSSLPLAEKAFALALAVIYDPYAQRTTAEIAYKGVLSNLCYRVPNLSFRFAQAICSSLRKLSARGTVELTVEEIDDFENAYSDIIVLNDNFSPEKLETTLNKVISKAPSMSMYDGLSTFSKALNLFDRVSKTISEVSKLLEIDDKISPYLVQLTVVGTLAQTIALMMQQLTGKPMLDNMNVWPFTSNQTNLIIFNDIGDGSCFSKFADFLRENKEKVPTIQKSVFLEASRSMAQVCSVYTKSYVVNPNLGQQVSSMMAGILKKAIEAEKTGNITDFTTDAFVEQFTLLSLLEKRTVNFAVETAKTDIANFRSMLLEFYAFSTLSDTFMTFWKAMNKLPDIFRPKLDDEIEFKVLPPKPSDDNNSEVTFDFKEKLESLQKILSNHEKFDSIKDDFEFLNEKLCHVNTTTDISEIKNHMQRLQAKINTSKNRLQTQIVAVNNEIQRIQNGQMTITKKDVQNLHQNSDRIEQEINELEDELEKKQTELSNETGLVSELAEECRQMKIELQRAHQSKSDITQSLFEETTKSSTKESGSKNQSIIEYTRQIAAQNMKLRTAIKRERLAKRVPALKPSELNDSSEETQNLQNEKEKLQSEVENLEKSLSKCDEKYIEDACGFKKLEMPNEVTEFLKMAEKLRSGKSDEIQPLEFLTCLDFVEKYAFELSQSRRDMFSFLVGSDGRPQSEDDYDFDGENEEEENQQNQVV</sequence>
<keyword evidence="1 2" id="KW-0175">Coiled coil</keyword>
<dbReference type="Proteomes" id="UP000001542">
    <property type="component" value="Unassembled WGS sequence"/>
</dbReference>
<reference evidence="4" key="2">
    <citation type="journal article" date="2007" name="Science">
        <title>Draft genome sequence of the sexually transmitted pathogen Trichomonas vaginalis.</title>
        <authorList>
            <person name="Carlton J.M."/>
            <person name="Hirt R.P."/>
            <person name="Silva J.C."/>
            <person name="Delcher A.L."/>
            <person name="Schatz M."/>
            <person name="Zhao Q."/>
            <person name="Wortman J.R."/>
            <person name="Bidwell S.L."/>
            <person name="Alsmark U.C.M."/>
            <person name="Besteiro S."/>
            <person name="Sicheritz-Ponten T."/>
            <person name="Noel C.J."/>
            <person name="Dacks J.B."/>
            <person name="Foster P.G."/>
            <person name="Simillion C."/>
            <person name="Van de Peer Y."/>
            <person name="Miranda-Saavedra D."/>
            <person name="Barton G.J."/>
            <person name="Westrop G.D."/>
            <person name="Mueller S."/>
            <person name="Dessi D."/>
            <person name="Fiori P.L."/>
            <person name="Ren Q."/>
            <person name="Paulsen I."/>
            <person name="Zhang H."/>
            <person name="Bastida-Corcuera F.D."/>
            <person name="Simoes-Barbosa A."/>
            <person name="Brown M.T."/>
            <person name="Hayes R.D."/>
            <person name="Mukherjee M."/>
            <person name="Okumura C.Y."/>
            <person name="Schneider R."/>
            <person name="Smith A.J."/>
            <person name="Vanacova S."/>
            <person name="Villalvazo M."/>
            <person name="Haas B.J."/>
            <person name="Pertea M."/>
            <person name="Feldblyum T.V."/>
            <person name="Utterback T.R."/>
            <person name="Shu C.L."/>
            <person name="Osoegawa K."/>
            <person name="de Jong P.J."/>
            <person name="Hrdy I."/>
            <person name="Horvathova L."/>
            <person name="Zubacova Z."/>
            <person name="Dolezal P."/>
            <person name="Malik S.B."/>
            <person name="Logsdon J.M. Jr."/>
            <person name="Henze K."/>
            <person name="Gupta A."/>
            <person name="Wang C.C."/>
            <person name="Dunne R.L."/>
            <person name="Upcroft J.A."/>
            <person name="Upcroft P."/>
            <person name="White O."/>
            <person name="Salzberg S.L."/>
            <person name="Tang P."/>
            <person name="Chiu C.-H."/>
            <person name="Lee Y.-S."/>
            <person name="Embley T.M."/>
            <person name="Coombs G.H."/>
            <person name="Mottram J.C."/>
            <person name="Tachezy J."/>
            <person name="Fraser-Liggett C.M."/>
            <person name="Johnson P.J."/>
        </authorList>
    </citation>
    <scope>NUCLEOTIDE SEQUENCE [LARGE SCALE GENOMIC DNA]</scope>
    <source>
        <strain evidence="4">G3</strain>
    </source>
</reference>
<feature type="coiled-coil region" evidence="2">
    <location>
        <begin position="1008"/>
        <end position="1110"/>
    </location>
</feature>
<dbReference type="SMR" id="A2F5H2"/>
<dbReference type="EMBL" id="DS113623">
    <property type="protein sequence ID" value="EAX99844.1"/>
    <property type="molecule type" value="Genomic_DNA"/>
</dbReference>
<evidence type="ECO:0000256" key="1">
    <source>
        <dbReference type="ARBA" id="ARBA00023054"/>
    </source>
</evidence>
<dbReference type="PANTHER" id="PTHR32083">
    <property type="entry name" value="CILIA AND FLAGELLA-ASSOCIATED PROTEIN 58-RELATED"/>
    <property type="match status" value="1"/>
</dbReference>
<keyword evidence="5" id="KW-1185">Reference proteome</keyword>
<organism evidence="4 5">
    <name type="scientific">Trichomonas vaginalis (strain ATCC PRA-98 / G3)</name>
    <dbReference type="NCBI Taxonomy" id="412133"/>
    <lineage>
        <taxon>Eukaryota</taxon>
        <taxon>Metamonada</taxon>
        <taxon>Parabasalia</taxon>
        <taxon>Trichomonadida</taxon>
        <taxon>Trichomonadidae</taxon>
        <taxon>Trichomonas</taxon>
    </lineage>
</organism>
<gene>
    <name evidence="4" type="ORF">TVAG_419010</name>
</gene>
<dbReference type="VEuPathDB" id="TrichDB:TVAG_419010"/>
<evidence type="ECO:0000256" key="2">
    <source>
        <dbReference type="SAM" id="Coils"/>
    </source>
</evidence>
<dbReference type="KEGG" id="tva:4757665"/>
<feature type="region of interest" description="Disordered" evidence="3">
    <location>
        <begin position="1271"/>
        <end position="1301"/>
    </location>
</feature>
<evidence type="ECO:0000256" key="3">
    <source>
        <dbReference type="SAM" id="MobiDB-lite"/>
    </source>
</evidence>
<proteinExistence type="predicted"/>
<dbReference type="PANTHER" id="PTHR32083:SF0">
    <property type="entry name" value="CILIA AND FLAGELLA-ASSOCIATED PROTEIN 58"/>
    <property type="match status" value="1"/>
</dbReference>
<dbReference type="VEuPathDB" id="TrichDB:TVAGG3_0158190"/>
<feature type="compositionally biased region" description="Acidic residues" evidence="3">
    <location>
        <begin position="1281"/>
        <end position="1295"/>
    </location>
</feature>